<sequence length="134" mass="14623">MPGGLEGGECEKVAEGLSESSIEKAKRAAKEGRVIIVSEDPEIAVFLGSTGDYVLIPPVYCSCKDFSINALIRGKRRTCYHLLSFCLAKQSGLIKSIPAPAKIELTTIVREIIIRGRSKELRKLINISEGSMKE</sequence>
<gene>
    <name evidence="3" type="ORF">ENW83_02255</name>
</gene>
<reference evidence="3" key="1">
    <citation type="journal article" date="2020" name="mSystems">
        <title>Genome- and Community-Level Interaction Insights into Carbon Utilization and Element Cycling Functions of Hydrothermarchaeota in Hydrothermal Sediment.</title>
        <authorList>
            <person name="Zhou Z."/>
            <person name="Liu Y."/>
            <person name="Xu W."/>
            <person name="Pan J."/>
            <person name="Luo Z.H."/>
            <person name="Li M."/>
        </authorList>
    </citation>
    <scope>NUCLEOTIDE SEQUENCE [LARGE SCALE GENOMIC DNA]</scope>
    <source>
        <strain evidence="3">SpSt-885</strain>
    </source>
</reference>
<dbReference type="InterPro" id="IPR007527">
    <property type="entry name" value="Znf_SWIM"/>
</dbReference>
<dbReference type="AlphaFoldDB" id="A0A7J3SL89"/>
<dbReference type="PROSITE" id="PS50966">
    <property type="entry name" value="ZF_SWIM"/>
    <property type="match status" value="1"/>
</dbReference>
<comment type="caution">
    <text evidence="3">The sequence shown here is derived from an EMBL/GenBank/DDBJ whole genome shotgun (WGS) entry which is preliminary data.</text>
</comment>
<keyword evidence="1" id="KW-0479">Metal-binding</keyword>
<feature type="domain" description="SWIM-type" evidence="2">
    <location>
        <begin position="43"/>
        <end position="90"/>
    </location>
</feature>
<evidence type="ECO:0000256" key="1">
    <source>
        <dbReference type="PROSITE-ProRule" id="PRU00325"/>
    </source>
</evidence>
<accession>A0A7J3SL89</accession>
<keyword evidence="1" id="KW-0862">Zinc</keyword>
<proteinExistence type="predicted"/>
<dbReference type="EMBL" id="DTLS01000061">
    <property type="protein sequence ID" value="HGZ60015.1"/>
    <property type="molecule type" value="Genomic_DNA"/>
</dbReference>
<organism evidence="3">
    <name type="scientific">Fervidicoccus fontis</name>
    <dbReference type="NCBI Taxonomy" id="683846"/>
    <lineage>
        <taxon>Archaea</taxon>
        <taxon>Thermoproteota</taxon>
        <taxon>Thermoprotei</taxon>
        <taxon>Fervidicoccales</taxon>
        <taxon>Fervidicoccaceae</taxon>
        <taxon>Fervidicoccus</taxon>
    </lineage>
</organism>
<dbReference type="GO" id="GO:0008270">
    <property type="term" value="F:zinc ion binding"/>
    <property type="evidence" value="ECO:0007669"/>
    <property type="project" value="UniProtKB-KW"/>
</dbReference>
<keyword evidence="1" id="KW-0863">Zinc-finger</keyword>
<name>A0A7J3SL89_9CREN</name>
<evidence type="ECO:0000313" key="3">
    <source>
        <dbReference type="EMBL" id="HGZ60015.1"/>
    </source>
</evidence>
<evidence type="ECO:0000259" key="2">
    <source>
        <dbReference type="PROSITE" id="PS50966"/>
    </source>
</evidence>
<protein>
    <recommendedName>
        <fullName evidence="2">SWIM-type domain-containing protein</fullName>
    </recommendedName>
</protein>